<dbReference type="InterPro" id="IPR012675">
    <property type="entry name" value="Beta-grasp_dom_sf"/>
</dbReference>
<evidence type="ECO:0000256" key="5">
    <source>
        <dbReference type="ARBA" id="ARBA00023014"/>
    </source>
</evidence>
<dbReference type="PROSITE" id="PS51085">
    <property type="entry name" value="2FE2S_FER_2"/>
    <property type="match status" value="1"/>
</dbReference>
<dbReference type="PANTHER" id="PTHR23426:SF65">
    <property type="entry name" value="FERREDOXIN-2, MITOCHONDRIAL"/>
    <property type="match status" value="1"/>
</dbReference>
<feature type="domain" description="2Fe-2S ferredoxin-type" evidence="7">
    <location>
        <begin position="2"/>
        <end position="104"/>
    </location>
</feature>
<dbReference type="CDD" id="cd00207">
    <property type="entry name" value="fer2"/>
    <property type="match status" value="1"/>
</dbReference>
<dbReference type="InterPro" id="IPR001055">
    <property type="entry name" value="Adrenodoxin-like"/>
</dbReference>
<keyword evidence="2" id="KW-0001">2Fe-2S</keyword>
<accession>A0A382DB02</accession>
<evidence type="ECO:0000256" key="4">
    <source>
        <dbReference type="ARBA" id="ARBA00023004"/>
    </source>
</evidence>
<evidence type="ECO:0000313" key="8">
    <source>
        <dbReference type="EMBL" id="SVB34813.1"/>
    </source>
</evidence>
<dbReference type="AlphaFoldDB" id="A0A382DB02"/>
<dbReference type="PANTHER" id="PTHR23426">
    <property type="entry name" value="FERREDOXIN/ADRENODOXIN"/>
    <property type="match status" value="1"/>
</dbReference>
<sequence length="109" mass="12163">MPNVIFVEQNGKRKEVNAEAGTTLLQIAHNNAIDIEGACEGVMACSTCHLIVDTEWYDKLKPASEEEYDMLDLAYGLTRTSRLGCQIILTKDLDGLVVRLPAETRNMMF</sequence>
<keyword evidence="3" id="KW-0479">Metal-binding</keyword>
<dbReference type="EMBL" id="UINC01038182">
    <property type="protein sequence ID" value="SVB34813.1"/>
    <property type="molecule type" value="Genomic_DNA"/>
</dbReference>
<evidence type="ECO:0000256" key="6">
    <source>
        <dbReference type="ARBA" id="ARBA00034078"/>
    </source>
</evidence>
<keyword evidence="4" id="KW-0408">Iron</keyword>
<proteinExistence type="inferred from homology"/>
<dbReference type="PRINTS" id="PR00355">
    <property type="entry name" value="ADRENODOXIN"/>
</dbReference>
<dbReference type="GO" id="GO:0051537">
    <property type="term" value="F:2 iron, 2 sulfur cluster binding"/>
    <property type="evidence" value="ECO:0007669"/>
    <property type="project" value="UniProtKB-KW"/>
</dbReference>
<dbReference type="InterPro" id="IPR036010">
    <property type="entry name" value="2Fe-2S_ferredoxin-like_sf"/>
</dbReference>
<keyword evidence="5" id="KW-0411">Iron-sulfur</keyword>
<protein>
    <recommendedName>
        <fullName evidence="7">2Fe-2S ferredoxin-type domain-containing protein</fullName>
    </recommendedName>
</protein>
<dbReference type="GO" id="GO:0005739">
    <property type="term" value="C:mitochondrion"/>
    <property type="evidence" value="ECO:0007669"/>
    <property type="project" value="TreeGrafter"/>
</dbReference>
<reference evidence="8" key="1">
    <citation type="submission" date="2018-05" db="EMBL/GenBank/DDBJ databases">
        <authorList>
            <person name="Lanie J.A."/>
            <person name="Ng W.-L."/>
            <person name="Kazmierczak K.M."/>
            <person name="Andrzejewski T.M."/>
            <person name="Davidsen T.M."/>
            <person name="Wayne K.J."/>
            <person name="Tettelin H."/>
            <person name="Glass J.I."/>
            <person name="Rusch D."/>
            <person name="Podicherti R."/>
            <person name="Tsui H.-C.T."/>
            <person name="Winkler M.E."/>
        </authorList>
    </citation>
    <scope>NUCLEOTIDE SEQUENCE</scope>
</reference>
<comment type="similarity">
    <text evidence="1">Belongs to the adrenodoxin/putidaredoxin family.</text>
</comment>
<gene>
    <name evidence="8" type="ORF">METZ01_LOCUS187667</name>
</gene>
<dbReference type="Gene3D" id="3.10.20.30">
    <property type="match status" value="1"/>
</dbReference>
<dbReference type="GO" id="GO:0009055">
    <property type="term" value="F:electron transfer activity"/>
    <property type="evidence" value="ECO:0007669"/>
    <property type="project" value="TreeGrafter"/>
</dbReference>
<comment type="cofactor">
    <cofactor evidence="6">
        <name>[2Fe-2S] cluster</name>
        <dbReference type="ChEBI" id="CHEBI:190135"/>
    </cofactor>
</comment>
<evidence type="ECO:0000259" key="7">
    <source>
        <dbReference type="PROSITE" id="PS51085"/>
    </source>
</evidence>
<dbReference type="InterPro" id="IPR001041">
    <property type="entry name" value="2Fe-2S_ferredoxin-type"/>
</dbReference>
<evidence type="ECO:0000256" key="2">
    <source>
        <dbReference type="ARBA" id="ARBA00022714"/>
    </source>
</evidence>
<dbReference type="GO" id="GO:0140647">
    <property type="term" value="P:P450-containing electron transport chain"/>
    <property type="evidence" value="ECO:0007669"/>
    <property type="project" value="InterPro"/>
</dbReference>
<dbReference type="GO" id="GO:0046872">
    <property type="term" value="F:metal ion binding"/>
    <property type="evidence" value="ECO:0007669"/>
    <property type="project" value="UniProtKB-KW"/>
</dbReference>
<evidence type="ECO:0000256" key="1">
    <source>
        <dbReference type="ARBA" id="ARBA00010914"/>
    </source>
</evidence>
<evidence type="ECO:0000256" key="3">
    <source>
        <dbReference type="ARBA" id="ARBA00022723"/>
    </source>
</evidence>
<name>A0A382DB02_9ZZZZ</name>
<dbReference type="Pfam" id="PF00111">
    <property type="entry name" value="Fer2"/>
    <property type="match status" value="1"/>
</dbReference>
<dbReference type="SUPFAM" id="SSF54292">
    <property type="entry name" value="2Fe-2S ferredoxin-like"/>
    <property type="match status" value="1"/>
</dbReference>
<organism evidence="8">
    <name type="scientific">marine metagenome</name>
    <dbReference type="NCBI Taxonomy" id="408172"/>
    <lineage>
        <taxon>unclassified sequences</taxon>
        <taxon>metagenomes</taxon>
        <taxon>ecological metagenomes</taxon>
    </lineage>
</organism>